<evidence type="ECO:0000256" key="3">
    <source>
        <dbReference type="SAM" id="MobiDB-lite"/>
    </source>
</evidence>
<dbReference type="Gene3D" id="3.30.70.330">
    <property type="match status" value="1"/>
</dbReference>
<dbReference type="PANTHER" id="PTHR23003">
    <property type="entry name" value="RNA RECOGNITION MOTIF RRM DOMAIN CONTAINING PROTEIN"/>
    <property type="match status" value="1"/>
</dbReference>
<feature type="domain" description="R3H" evidence="5">
    <location>
        <begin position="196"/>
        <end position="260"/>
    </location>
</feature>
<dbReference type="SUPFAM" id="SSF54928">
    <property type="entry name" value="RNA-binding domain, RBD"/>
    <property type="match status" value="1"/>
</dbReference>
<comment type="caution">
    <text evidence="6">The sequence shown here is derived from an EMBL/GenBank/DDBJ whole genome shotgun (WGS) entry which is preliminary data.</text>
</comment>
<evidence type="ECO:0000256" key="2">
    <source>
        <dbReference type="PROSITE-ProRule" id="PRU00176"/>
    </source>
</evidence>
<proteinExistence type="predicted"/>
<sequence>MSGNHEDLELSFENVMFDNDSHSETQSDSAESPANENSERSSQEGSGKSGGGPLKVEVEPIQGEIISTAVVIKNIPFSAKRDTLLSSLAALSLPKPYALNYHYDNGAFRGLAFANFKTAEETDQVIAQLNGYEIGGRKLKVEHKRTVLGGVEGKKDPDRLGVEKSKKEKLKKGEKSKSVPTSPMADSGNLLEMLEDPEVREVYDKMVAFRDDLTKEELTIFLSPTTITKKIVHTLAQKLGMLHKSETEGNRKCSKVYRKATPIKTQLAKKLPIPIARSRLSPGPVSKFSKSMGDLGQHSPSSRSPFRSSFKLPDGFPSVVPIRQPRGPDLERNFANRSRKGPVSNLNPKFTLTPAENNTDQAAPLSALAPVY</sequence>
<dbReference type="STRING" id="1314790.A0A1Y1XJ97"/>
<dbReference type="InterPro" id="IPR012677">
    <property type="entry name" value="Nucleotide-bd_a/b_plait_sf"/>
</dbReference>
<dbReference type="Pfam" id="PF00076">
    <property type="entry name" value="RRM_1"/>
    <property type="match status" value="1"/>
</dbReference>
<dbReference type="EMBL" id="MCFE01000589">
    <property type="protein sequence ID" value="ORX85486.1"/>
    <property type="molecule type" value="Genomic_DNA"/>
</dbReference>
<feature type="region of interest" description="Disordered" evidence="3">
    <location>
        <begin position="1"/>
        <end position="55"/>
    </location>
</feature>
<feature type="compositionally biased region" description="Polar residues" evidence="3">
    <location>
        <begin position="344"/>
        <end position="361"/>
    </location>
</feature>
<keyword evidence="1 2" id="KW-0694">RNA-binding</keyword>
<dbReference type="AlphaFoldDB" id="A0A1Y1XJ97"/>
<evidence type="ECO:0000313" key="7">
    <source>
        <dbReference type="Proteomes" id="UP000193498"/>
    </source>
</evidence>
<evidence type="ECO:0000313" key="6">
    <source>
        <dbReference type="EMBL" id="ORX85486.1"/>
    </source>
</evidence>
<dbReference type="PROSITE" id="PS50102">
    <property type="entry name" value="RRM"/>
    <property type="match status" value="1"/>
</dbReference>
<evidence type="ECO:0000259" key="4">
    <source>
        <dbReference type="PROSITE" id="PS50102"/>
    </source>
</evidence>
<name>A0A1Y1XJ97_9FUNG</name>
<dbReference type="OrthoDB" id="434258at2759"/>
<dbReference type="SMART" id="SM00360">
    <property type="entry name" value="RRM"/>
    <property type="match status" value="1"/>
</dbReference>
<dbReference type="InterPro" id="IPR036867">
    <property type="entry name" value="R3H_dom_sf"/>
</dbReference>
<gene>
    <name evidence="6" type="ORF">K493DRAFT_411427</name>
</gene>
<evidence type="ECO:0000256" key="1">
    <source>
        <dbReference type="ARBA" id="ARBA00022884"/>
    </source>
</evidence>
<feature type="domain" description="RRM" evidence="4">
    <location>
        <begin position="68"/>
        <end position="146"/>
    </location>
</feature>
<feature type="compositionally biased region" description="Low complexity" evidence="3">
    <location>
        <begin position="299"/>
        <end position="310"/>
    </location>
</feature>
<dbReference type="GO" id="GO:0003729">
    <property type="term" value="F:mRNA binding"/>
    <property type="evidence" value="ECO:0007669"/>
    <property type="project" value="TreeGrafter"/>
</dbReference>
<protein>
    <recommendedName>
        <fullName evidence="8">RRM domain-containing protein</fullName>
    </recommendedName>
</protein>
<dbReference type="InterPro" id="IPR000504">
    <property type="entry name" value="RRM_dom"/>
</dbReference>
<dbReference type="InterPro" id="IPR001374">
    <property type="entry name" value="R3H_dom"/>
</dbReference>
<dbReference type="InParanoid" id="A0A1Y1XJ97"/>
<reference evidence="6 7" key="1">
    <citation type="submission" date="2016-07" db="EMBL/GenBank/DDBJ databases">
        <title>Pervasive Adenine N6-methylation of Active Genes in Fungi.</title>
        <authorList>
            <consortium name="DOE Joint Genome Institute"/>
            <person name="Mondo S.J."/>
            <person name="Dannebaum R.O."/>
            <person name="Kuo R.C."/>
            <person name="Labutti K."/>
            <person name="Haridas S."/>
            <person name="Kuo A."/>
            <person name="Salamov A."/>
            <person name="Ahrendt S.R."/>
            <person name="Lipzen A."/>
            <person name="Sullivan W."/>
            <person name="Andreopoulos W.B."/>
            <person name="Clum A."/>
            <person name="Lindquist E."/>
            <person name="Daum C."/>
            <person name="Ramamoorthy G.K."/>
            <person name="Gryganskyi A."/>
            <person name="Culley D."/>
            <person name="Magnuson J.K."/>
            <person name="James T.Y."/>
            <person name="O'Malley M.A."/>
            <person name="Stajich J.E."/>
            <person name="Spatafora J.W."/>
            <person name="Visel A."/>
            <person name="Grigoriev I.V."/>
        </authorList>
    </citation>
    <scope>NUCLEOTIDE SEQUENCE [LARGE SCALE GENOMIC DNA]</scope>
    <source>
        <strain evidence="6 7">CBS 931.73</strain>
    </source>
</reference>
<accession>A0A1Y1XJ97</accession>
<feature type="compositionally biased region" description="Polar residues" evidence="3">
    <location>
        <begin position="26"/>
        <end position="36"/>
    </location>
</feature>
<dbReference type="Proteomes" id="UP000193498">
    <property type="component" value="Unassembled WGS sequence"/>
</dbReference>
<organism evidence="6 7">
    <name type="scientific">Basidiobolus meristosporus CBS 931.73</name>
    <dbReference type="NCBI Taxonomy" id="1314790"/>
    <lineage>
        <taxon>Eukaryota</taxon>
        <taxon>Fungi</taxon>
        <taxon>Fungi incertae sedis</taxon>
        <taxon>Zoopagomycota</taxon>
        <taxon>Entomophthoromycotina</taxon>
        <taxon>Basidiobolomycetes</taxon>
        <taxon>Basidiobolales</taxon>
        <taxon>Basidiobolaceae</taxon>
        <taxon>Basidiobolus</taxon>
    </lineage>
</organism>
<dbReference type="SUPFAM" id="SSF82708">
    <property type="entry name" value="R3H domain"/>
    <property type="match status" value="1"/>
</dbReference>
<dbReference type="PANTHER" id="PTHR23003:SF17">
    <property type="entry name" value="RNA-BINDING PROTEIN PIN4"/>
    <property type="match status" value="1"/>
</dbReference>
<dbReference type="GO" id="GO:0005737">
    <property type="term" value="C:cytoplasm"/>
    <property type="evidence" value="ECO:0007669"/>
    <property type="project" value="TreeGrafter"/>
</dbReference>
<dbReference type="InterPro" id="IPR035979">
    <property type="entry name" value="RBD_domain_sf"/>
</dbReference>
<feature type="compositionally biased region" description="Basic and acidic residues" evidence="3">
    <location>
        <begin position="152"/>
        <end position="177"/>
    </location>
</feature>
<feature type="region of interest" description="Disordered" evidence="3">
    <location>
        <begin position="282"/>
        <end position="372"/>
    </location>
</feature>
<dbReference type="GO" id="GO:0005634">
    <property type="term" value="C:nucleus"/>
    <property type="evidence" value="ECO:0007669"/>
    <property type="project" value="TreeGrafter"/>
</dbReference>
<evidence type="ECO:0008006" key="8">
    <source>
        <dbReference type="Google" id="ProtNLM"/>
    </source>
</evidence>
<evidence type="ECO:0000259" key="5">
    <source>
        <dbReference type="PROSITE" id="PS51061"/>
    </source>
</evidence>
<feature type="region of interest" description="Disordered" evidence="3">
    <location>
        <begin position="150"/>
        <end position="188"/>
    </location>
</feature>
<dbReference type="Gene3D" id="3.30.1370.50">
    <property type="entry name" value="R3H-like domain"/>
    <property type="match status" value="1"/>
</dbReference>
<dbReference type="InterPro" id="IPR050374">
    <property type="entry name" value="RRT5_SRSF_SR"/>
</dbReference>
<dbReference type="PROSITE" id="PS51061">
    <property type="entry name" value="R3H"/>
    <property type="match status" value="1"/>
</dbReference>
<keyword evidence="7" id="KW-1185">Reference proteome</keyword>